<organism evidence="1 2">
    <name type="scientific">Zopfia rhizophila CBS 207.26</name>
    <dbReference type="NCBI Taxonomy" id="1314779"/>
    <lineage>
        <taxon>Eukaryota</taxon>
        <taxon>Fungi</taxon>
        <taxon>Dikarya</taxon>
        <taxon>Ascomycota</taxon>
        <taxon>Pezizomycotina</taxon>
        <taxon>Dothideomycetes</taxon>
        <taxon>Dothideomycetes incertae sedis</taxon>
        <taxon>Zopfiaceae</taxon>
        <taxon>Zopfia</taxon>
    </lineage>
</organism>
<proteinExistence type="predicted"/>
<dbReference type="OrthoDB" id="5415741at2759"/>
<evidence type="ECO:0000313" key="2">
    <source>
        <dbReference type="Proteomes" id="UP000800200"/>
    </source>
</evidence>
<gene>
    <name evidence="1" type="ORF">K469DRAFT_583491</name>
</gene>
<sequence length="59" mass="6612">GISNSQIHKATGLRRSIIKDIIKKTKVRDYNLEVSKTIIIAYIINKSYSGCPCKGDEET</sequence>
<accession>A0A6A6E0B9</accession>
<dbReference type="Proteomes" id="UP000800200">
    <property type="component" value="Unassembled WGS sequence"/>
</dbReference>
<dbReference type="AlphaFoldDB" id="A0A6A6E0B9"/>
<evidence type="ECO:0000313" key="1">
    <source>
        <dbReference type="EMBL" id="KAF2183356.1"/>
    </source>
</evidence>
<feature type="non-terminal residue" evidence="1">
    <location>
        <position position="1"/>
    </location>
</feature>
<dbReference type="EMBL" id="ML994643">
    <property type="protein sequence ID" value="KAF2183356.1"/>
    <property type="molecule type" value="Genomic_DNA"/>
</dbReference>
<keyword evidence="2" id="KW-1185">Reference proteome</keyword>
<protein>
    <submittedName>
        <fullName evidence="1">Uncharacterized protein</fullName>
    </submittedName>
</protein>
<name>A0A6A6E0B9_9PEZI</name>
<reference evidence="1" key="1">
    <citation type="journal article" date="2020" name="Stud. Mycol.">
        <title>101 Dothideomycetes genomes: a test case for predicting lifestyles and emergence of pathogens.</title>
        <authorList>
            <person name="Haridas S."/>
            <person name="Albert R."/>
            <person name="Binder M."/>
            <person name="Bloem J."/>
            <person name="Labutti K."/>
            <person name="Salamov A."/>
            <person name="Andreopoulos B."/>
            <person name="Baker S."/>
            <person name="Barry K."/>
            <person name="Bills G."/>
            <person name="Bluhm B."/>
            <person name="Cannon C."/>
            <person name="Castanera R."/>
            <person name="Culley D."/>
            <person name="Daum C."/>
            <person name="Ezra D."/>
            <person name="Gonzalez J."/>
            <person name="Henrissat B."/>
            <person name="Kuo A."/>
            <person name="Liang C."/>
            <person name="Lipzen A."/>
            <person name="Lutzoni F."/>
            <person name="Magnuson J."/>
            <person name="Mondo S."/>
            <person name="Nolan M."/>
            <person name="Ohm R."/>
            <person name="Pangilinan J."/>
            <person name="Park H.-J."/>
            <person name="Ramirez L."/>
            <person name="Alfaro M."/>
            <person name="Sun H."/>
            <person name="Tritt A."/>
            <person name="Yoshinaga Y."/>
            <person name="Zwiers L.-H."/>
            <person name="Turgeon B."/>
            <person name="Goodwin S."/>
            <person name="Spatafora J."/>
            <person name="Crous P."/>
            <person name="Grigoriev I."/>
        </authorList>
    </citation>
    <scope>NUCLEOTIDE SEQUENCE</scope>
    <source>
        <strain evidence="1">CBS 207.26</strain>
    </source>
</reference>